<feature type="transmembrane region" description="Helical" evidence="7">
    <location>
        <begin position="143"/>
        <end position="167"/>
    </location>
</feature>
<evidence type="ECO:0000256" key="5">
    <source>
        <dbReference type="ARBA" id="ARBA00023098"/>
    </source>
</evidence>
<evidence type="ECO:0000256" key="7">
    <source>
        <dbReference type="SAM" id="Phobius"/>
    </source>
</evidence>
<organism evidence="9 10">
    <name type="scientific">Stieleria varia</name>
    <dbReference type="NCBI Taxonomy" id="2528005"/>
    <lineage>
        <taxon>Bacteria</taxon>
        <taxon>Pseudomonadati</taxon>
        <taxon>Planctomycetota</taxon>
        <taxon>Planctomycetia</taxon>
        <taxon>Pirellulales</taxon>
        <taxon>Pirellulaceae</taxon>
        <taxon>Stieleria</taxon>
    </lineage>
</organism>
<dbReference type="EMBL" id="SJPN01000002">
    <property type="protein sequence ID" value="TWU06134.1"/>
    <property type="molecule type" value="Genomic_DNA"/>
</dbReference>
<dbReference type="PANTHER" id="PTHR21624">
    <property type="entry name" value="STEROL DESATURASE-RELATED PROTEIN"/>
    <property type="match status" value="1"/>
</dbReference>
<gene>
    <name evidence="9" type="ORF">Pla52n_18540</name>
</gene>
<dbReference type="InterPro" id="IPR006694">
    <property type="entry name" value="Fatty_acid_hydroxylase"/>
</dbReference>
<comment type="caution">
    <text evidence="9">The sequence shown here is derived from an EMBL/GenBank/DDBJ whole genome shotgun (WGS) entry which is preliminary data.</text>
</comment>
<keyword evidence="10" id="KW-1185">Reference proteome</keyword>
<dbReference type="OrthoDB" id="9770329at2"/>
<evidence type="ECO:0000256" key="3">
    <source>
        <dbReference type="ARBA" id="ARBA00022989"/>
    </source>
</evidence>
<keyword evidence="3 7" id="KW-1133">Transmembrane helix</keyword>
<proteinExistence type="predicted"/>
<evidence type="ECO:0000256" key="6">
    <source>
        <dbReference type="ARBA" id="ARBA00023136"/>
    </source>
</evidence>
<accession>A0A5C6B6I6</accession>
<dbReference type="GO" id="GO:0012505">
    <property type="term" value="C:endomembrane system"/>
    <property type="evidence" value="ECO:0007669"/>
    <property type="project" value="UniProtKB-SubCell"/>
</dbReference>
<feature type="domain" description="Fatty acid hydroxylase" evidence="8">
    <location>
        <begin position="89"/>
        <end position="226"/>
    </location>
</feature>
<dbReference type="InterPro" id="IPR051689">
    <property type="entry name" value="Sterol_desaturase/TMEM195"/>
</dbReference>
<dbReference type="GO" id="GO:0008610">
    <property type="term" value="P:lipid biosynthetic process"/>
    <property type="evidence" value="ECO:0007669"/>
    <property type="project" value="InterPro"/>
</dbReference>
<keyword evidence="6 7" id="KW-0472">Membrane</keyword>
<keyword evidence="4" id="KW-0560">Oxidoreductase</keyword>
<feature type="transmembrane region" description="Helical" evidence="7">
    <location>
        <begin position="75"/>
        <end position="96"/>
    </location>
</feature>
<feature type="transmembrane region" description="Helical" evidence="7">
    <location>
        <begin position="45"/>
        <end position="69"/>
    </location>
</feature>
<keyword evidence="5" id="KW-0443">Lipid metabolism</keyword>
<evidence type="ECO:0000256" key="1">
    <source>
        <dbReference type="ARBA" id="ARBA00004127"/>
    </source>
</evidence>
<feature type="transmembrane region" description="Helical" evidence="7">
    <location>
        <begin position="7"/>
        <end position="24"/>
    </location>
</feature>
<dbReference type="RefSeq" id="WP_146519260.1">
    <property type="nucleotide sequence ID" value="NZ_CP151726.1"/>
</dbReference>
<dbReference type="GO" id="GO:0050479">
    <property type="term" value="F:glyceryl-ether monooxygenase activity"/>
    <property type="evidence" value="ECO:0007669"/>
    <property type="project" value="TreeGrafter"/>
</dbReference>
<name>A0A5C6B6I6_9BACT</name>
<dbReference type="GO" id="GO:0016020">
    <property type="term" value="C:membrane"/>
    <property type="evidence" value="ECO:0007669"/>
    <property type="project" value="GOC"/>
</dbReference>
<evidence type="ECO:0000256" key="4">
    <source>
        <dbReference type="ARBA" id="ARBA00023002"/>
    </source>
</evidence>
<protein>
    <submittedName>
        <fullName evidence="9">Fatty acid hydroxylase superfamily protein</fullName>
    </submittedName>
</protein>
<comment type="subcellular location">
    <subcellularLocation>
        <location evidence="1">Endomembrane system</location>
        <topology evidence="1">Multi-pass membrane protein</topology>
    </subcellularLocation>
</comment>
<dbReference type="GO" id="GO:0005506">
    <property type="term" value="F:iron ion binding"/>
    <property type="evidence" value="ECO:0007669"/>
    <property type="project" value="InterPro"/>
</dbReference>
<dbReference type="AlphaFoldDB" id="A0A5C6B6I6"/>
<dbReference type="GO" id="GO:0006643">
    <property type="term" value="P:membrane lipid metabolic process"/>
    <property type="evidence" value="ECO:0007669"/>
    <property type="project" value="TreeGrafter"/>
</dbReference>
<reference evidence="9 10" key="1">
    <citation type="submission" date="2019-02" db="EMBL/GenBank/DDBJ databases">
        <title>Deep-cultivation of Planctomycetes and their phenomic and genomic characterization uncovers novel biology.</title>
        <authorList>
            <person name="Wiegand S."/>
            <person name="Jogler M."/>
            <person name="Boedeker C."/>
            <person name="Pinto D."/>
            <person name="Vollmers J."/>
            <person name="Rivas-Marin E."/>
            <person name="Kohn T."/>
            <person name="Peeters S.H."/>
            <person name="Heuer A."/>
            <person name="Rast P."/>
            <person name="Oberbeckmann S."/>
            <person name="Bunk B."/>
            <person name="Jeske O."/>
            <person name="Meyerdierks A."/>
            <person name="Storesund J.E."/>
            <person name="Kallscheuer N."/>
            <person name="Luecker S."/>
            <person name="Lage O.M."/>
            <person name="Pohl T."/>
            <person name="Merkel B.J."/>
            <person name="Hornburger P."/>
            <person name="Mueller R.-W."/>
            <person name="Bruemmer F."/>
            <person name="Labrenz M."/>
            <person name="Spormann A.M."/>
            <person name="Op Den Camp H."/>
            <person name="Overmann J."/>
            <person name="Amann R."/>
            <person name="Jetten M.S.M."/>
            <person name="Mascher T."/>
            <person name="Medema M.H."/>
            <person name="Devos D.P."/>
            <person name="Kaster A.-K."/>
            <person name="Ovreas L."/>
            <person name="Rohde M."/>
            <person name="Galperin M.Y."/>
            <person name="Jogler C."/>
        </authorList>
    </citation>
    <scope>NUCLEOTIDE SEQUENCE [LARGE SCALE GENOMIC DNA]</scope>
    <source>
        <strain evidence="9 10">Pla52n</strain>
    </source>
</reference>
<dbReference type="Proteomes" id="UP000320176">
    <property type="component" value="Unassembled WGS sequence"/>
</dbReference>
<evidence type="ECO:0000256" key="2">
    <source>
        <dbReference type="ARBA" id="ARBA00022692"/>
    </source>
</evidence>
<evidence type="ECO:0000313" key="9">
    <source>
        <dbReference type="EMBL" id="TWU06134.1"/>
    </source>
</evidence>
<dbReference type="Pfam" id="PF04116">
    <property type="entry name" value="FA_hydroxylase"/>
    <property type="match status" value="1"/>
</dbReference>
<sequence>MSPSTELTVRLGFFAGVLLLMWLGEMLFPRRRLSLRKGPRCGSNLGLVVVNSLFLRLVVPVTAVVAAGYFQAHGWGLFILISLPVSVEFILALLMFDFGIYLQHRLFHAVPLLWRFHMVHHADPDFDVTTGLRFHSFEIVISAALKLALVGLIGPSPMVVIVFEVLLNASSMFNHSNLGIPKRIDQVLRYVVVTPDMHRVHHSIDSHEANRNFGFNLPWWDRILGTYLDQPSRGHTAMEIGVRGHSNERQIARLLGMVLLPFRAQPDDGQFTRRP</sequence>
<evidence type="ECO:0000313" key="10">
    <source>
        <dbReference type="Proteomes" id="UP000320176"/>
    </source>
</evidence>
<keyword evidence="2 7" id="KW-0812">Transmembrane</keyword>
<evidence type="ECO:0000259" key="8">
    <source>
        <dbReference type="Pfam" id="PF04116"/>
    </source>
</evidence>
<dbReference type="PANTHER" id="PTHR21624:SF1">
    <property type="entry name" value="ALKYLGLYCEROL MONOOXYGENASE"/>
    <property type="match status" value="1"/>
</dbReference>